<proteinExistence type="predicted"/>
<dbReference type="CDD" id="cd00165">
    <property type="entry name" value="S4"/>
    <property type="match status" value="1"/>
</dbReference>
<dbReference type="PROSITE" id="PS50889">
    <property type="entry name" value="S4"/>
    <property type="match status" value="1"/>
</dbReference>
<dbReference type="GO" id="GO:0003723">
    <property type="term" value="F:RNA binding"/>
    <property type="evidence" value="ECO:0007669"/>
    <property type="project" value="UniProtKB-KW"/>
</dbReference>
<gene>
    <name evidence="3" type="ORF">GQN54_06545</name>
</gene>
<protein>
    <submittedName>
        <fullName evidence="3">RNA-binding S4 domain-containing protein</fullName>
    </submittedName>
</protein>
<name>A0A6N9NKP2_9FLAO</name>
<dbReference type="EMBL" id="WWNE01000005">
    <property type="protein sequence ID" value="NBG65770.1"/>
    <property type="molecule type" value="Genomic_DNA"/>
</dbReference>
<accession>A0A6N9NKP2</accession>
<dbReference type="Proteomes" id="UP000470771">
    <property type="component" value="Unassembled WGS sequence"/>
</dbReference>
<evidence type="ECO:0000313" key="3">
    <source>
        <dbReference type="EMBL" id="NBG65770.1"/>
    </source>
</evidence>
<dbReference type="SMART" id="SM00363">
    <property type="entry name" value="S4"/>
    <property type="match status" value="1"/>
</dbReference>
<evidence type="ECO:0000259" key="2">
    <source>
        <dbReference type="SMART" id="SM00363"/>
    </source>
</evidence>
<dbReference type="Gene3D" id="3.10.290.10">
    <property type="entry name" value="RNA-binding S4 domain"/>
    <property type="match status" value="1"/>
</dbReference>
<evidence type="ECO:0000256" key="1">
    <source>
        <dbReference type="PROSITE-ProRule" id="PRU00182"/>
    </source>
</evidence>
<dbReference type="SUPFAM" id="SSF55174">
    <property type="entry name" value="Alpha-L RNA-binding motif"/>
    <property type="match status" value="1"/>
</dbReference>
<reference evidence="3 4" key="1">
    <citation type="submission" date="2019-12" db="EMBL/GenBank/DDBJ databases">
        <authorList>
            <person name="Zhao J."/>
        </authorList>
    </citation>
    <scope>NUCLEOTIDE SEQUENCE [LARGE SCALE GENOMIC DNA]</scope>
    <source>
        <strain evidence="3 4">S-15</strain>
    </source>
</reference>
<dbReference type="RefSeq" id="WP_160632709.1">
    <property type="nucleotide sequence ID" value="NZ_WWNE01000005.1"/>
</dbReference>
<dbReference type="Pfam" id="PF01479">
    <property type="entry name" value="S4"/>
    <property type="match status" value="1"/>
</dbReference>
<dbReference type="InterPro" id="IPR036986">
    <property type="entry name" value="S4_RNA-bd_sf"/>
</dbReference>
<feature type="domain" description="RNA-binding S4" evidence="2">
    <location>
        <begin position="1"/>
        <end position="64"/>
    </location>
</feature>
<keyword evidence="4" id="KW-1185">Reference proteome</keyword>
<keyword evidence="1" id="KW-0694">RNA-binding</keyword>
<organism evidence="3 4">
    <name type="scientific">Acidiluteibacter ferrifornacis</name>
    <dbReference type="NCBI Taxonomy" id="2692424"/>
    <lineage>
        <taxon>Bacteria</taxon>
        <taxon>Pseudomonadati</taxon>
        <taxon>Bacteroidota</taxon>
        <taxon>Flavobacteriia</taxon>
        <taxon>Flavobacteriales</taxon>
        <taxon>Cryomorphaceae</taxon>
        <taxon>Acidiluteibacter</taxon>
    </lineage>
</organism>
<evidence type="ECO:0000313" key="4">
    <source>
        <dbReference type="Proteomes" id="UP000470771"/>
    </source>
</evidence>
<sequence>MRIDKYIWCVRLCKTRSIASKLVSDEKVKLNEEFVKSSKVVKIGDVISIKEIPIWRSFKVQDIPKSRVGAPLVKDLIVETTSEHDLTLLEEVKETNRQNLQFGIKGRPTKKNRRNLDGFKFN</sequence>
<comment type="caution">
    <text evidence="3">The sequence shown here is derived from an EMBL/GenBank/DDBJ whole genome shotgun (WGS) entry which is preliminary data.</text>
</comment>
<dbReference type="InterPro" id="IPR002942">
    <property type="entry name" value="S4_RNA-bd"/>
</dbReference>
<dbReference type="AlphaFoldDB" id="A0A6N9NKP2"/>